<evidence type="ECO:0000313" key="2">
    <source>
        <dbReference type="EMBL" id="HIP75344.1"/>
    </source>
</evidence>
<keyword evidence="1" id="KW-0812">Transmembrane</keyword>
<evidence type="ECO:0000313" key="3">
    <source>
        <dbReference type="Proteomes" id="UP000649326"/>
    </source>
</evidence>
<dbReference type="EMBL" id="DQUG01000172">
    <property type="protein sequence ID" value="HIP75344.1"/>
    <property type="molecule type" value="Genomic_DNA"/>
</dbReference>
<dbReference type="Proteomes" id="UP000649326">
    <property type="component" value="Unassembled WGS sequence"/>
</dbReference>
<sequence>MTNADEWLYVAIGITLSMSSFLIGHFKLIKKASKRLTFYKNLGKDFFNCNVLWLYLLTNSSIGPPIYFLTDIGNELYQSLPEGYSKQ</sequence>
<accession>A0A833E125</accession>
<organism evidence="2 3">
    <name type="scientific">Thermococcus paralvinellae</name>
    <dbReference type="NCBI Taxonomy" id="582419"/>
    <lineage>
        <taxon>Archaea</taxon>
        <taxon>Methanobacteriati</taxon>
        <taxon>Methanobacteriota</taxon>
        <taxon>Thermococci</taxon>
        <taxon>Thermococcales</taxon>
        <taxon>Thermococcaceae</taxon>
        <taxon>Thermococcus</taxon>
    </lineage>
</organism>
<comment type="caution">
    <text evidence="2">The sequence shown here is derived from an EMBL/GenBank/DDBJ whole genome shotgun (WGS) entry which is preliminary data.</text>
</comment>
<dbReference type="AlphaFoldDB" id="A0A833E125"/>
<proteinExistence type="predicted"/>
<keyword evidence="1" id="KW-1133">Transmembrane helix</keyword>
<gene>
    <name evidence="2" type="ORF">EYH13_04285</name>
</gene>
<feature type="transmembrane region" description="Helical" evidence="1">
    <location>
        <begin position="6"/>
        <end position="26"/>
    </location>
</feature>
<protein>
    <submittedName>
        <fullName evidence="2">Uncharacterized protein</fullName>
    </submittedName>
</protein>
<keyword evidence="1" id="KW-0472">Membrane</keyword>
<evidence type="ECO:0000256" key="1">
    <source>
        <dbReference type="SAM" id="Phobius"/>
    </source>
</evidence>
<reference evidence="2" key="1">
    <citation type="journal article" date="2020" name="ISME J.">
        <title>Gammaproteobacteria mediating utilization of methyl-, sulfur- and petroleum organic compounds in deep ocean hydrothermal plumes.</title>
        <authorList>
            <person name="Zhou Z."/>
            <person name="Liu Y."/>
            <person name="Pan J."/>
            <person name="Cron B.R."/>
            <person name="Toner B.M."/>
            <person name="Anantharaman K."/>
            <person name="Breier J.A."/>
            <person name="Dick G.J."/>
            <person name="Li M."/>
        </authorList>
    </citation>
    <scope>NUCLEOTIDE SEQUENCE</scope>
    <source>
        <strain evidence="2">SZUA-1451</strain>
    </source>
</reference>
<name>A0A833E125_9EURY</name>